<proteinExistence type="predicted"/>
<dbReference type="EMBL" id="VBAO01000215">
    <property type="protein sequence ID" value="TMI80530.1"/>
    <property type="molecule type" value="Genomic_DNA"/>
</dbReference>
<comment type="caution">
    <text evidence="2">The sequence shown here is derived from an EMBL/GenBank/DDBJ whole genome shotgun (WGS) entry which is preliminary data.</text>
</comment>
<accession>A0A537JAL8</accession>
<gene>
    <name evidence="2" type="ORF">E6H04_08470</name>
</gene>
<keyword evidence="1" id="KW-0472">Membrane</keyword>
<evidence type="ECO:0000313" key="3">
    <source>
        <dbReference type="Proteomes" id="UP000320048"/>
    </source>
</evidence>
<organism evidence="2 3">
    <name type="scientific">Candidatus Segetimicrobium genomatis</name>
    <dbReference type="NCBI Taxonomy" id="2569760"/>
    <lineage>
        <taxon>Bacteria</taxon>
        <taxon>Bacillati</taxon>
        <taxon>Candidatus Sysuimicrobiota</taxon>
        <taxon>Candidatus Sysuimicrobiia</taxon>
        <taxon>Candidatus Sysuimicrobiales</taxon>
        <taxon>Candidatus Segetimicrobiaceae</taxon>
        <taxon>Candidatus Segetimicrobium</taxon>
    </lineage>
</organism>
<feature type="transmembrane region" description="Helical" evidence="1">
    <location>
        <begin position="182"/>
        <end position="207"/>
    </location>
</feature>
<protein>
    <submittedName>
        <fullName evidence="2">Polymer-forming cytoskeletal protein</fullName>
    </submittedName>
</protein>
<sequence length="298" mass="29908">MALGVALAFGRPTAVAAAEFLLRMGDLQVPAGTVVHGAAIAVGGTAYVDGTVEGDAIALGGNVDVSGHVTGSVRADGGSVILHSTATVDGEAAAFGGTVVREPGAAVGGRRSEPAPPEPGFPMRDLWGLGALAVGLMVLLKPLLWLMYFLFLAGLVGSAWMIAVLFPRAIARFGAVLDRDPVGAFLAGLLGWPVSFVVAVLLAVSIVGLTVVLLVPATLVAAVTFGTTAVAQVIGRRIRPAGTVPEVVVGAVILAIVTSIPGIGWVIGGIAATWGLGAVLLAFLEGRRLQPSQPAAPP</sequence>
<dbReference type="Proteomes" id="UP000320048">
    <property type="component" value="Unassembled WGS sequence"/>
</dbReference>
<feature type="transmembrane region" description="Helical" evidence="1">
    <location>
        <begin position="145"/>
        <end position="170"/>
    </location>
</feature>
<feature type="transmembrane region" description="Helical" evidence="1">
    <location>
        <begin position="213"/>
        <end position="234"/>
    </location>
</feature>
<evidence type="ECO:0000256" key="1">
    <source>
        <dbReference type="SAM" id="Phobius"/>
    </source>
</evidence>
<name>A0A537JAL8_9BACT</name>
<keyword evidence="1" id="KW-1133">Transmembrane helix</keyword>
<dbReference type="AlphaFoldDB" id="A0A537JAL8"/>
<reference evidence="2 3" key="1">
    <citation type="journal article" date="2019" name="Nat. Microbiol.">
        <title>Mediterranean grassland soil C-N compound turnover is dependent on rainfall and depth, and is mediated by genomically divergent microorganisms.</title>
        <authorList>
            <person name="Diamond S."/>
            <person name="Andeer P.F."/>
            <person name="Li Z."/>
            <person name="Crits-Christoph A."/>
            <person name="Burstein D."/>
            <person name="Anantharaman K."/>
            <person name="Lane K.R."/>
            <person name="Thomas B.C."/>
            <person name="Pan C."/>
            <person name="Northen T.R."/>
            <person name="Banfield J.F."/>
        </authorList>
    </citation>
    <scope>NUCLEOTIDE SEQUENCE [LARGE SCALE GENOMIC DNA]</scope>
    <source>
        <strain evidence="2">NP_7</strain>
    </source>
</reference>
<keyword evidence="1" id="KW-0812">Transmembrane</keyword>
<evidence type="ECO:0000313" key="2">
    <source>
        <dbReference type="EMBL" id="TMI80530.1"/>
    </source>
</evidence>